<dbReference type="PANTHER" id="PTHR30075">
    <property type="entry name" value="GLYCYL-TRNA SYNTHETASE"/>
    <property type="match status" value="1"/>
</dbReference>
<evidence type="ECO:0000313" key="13">
    <source>
        <dbReference type="Proteomes" id="UP000320404"/>
    </source>
</evidence>
<dbReference type="InterPro" id="IPR006194">
    <property type="entry name" value="Gly-tRNA-synth_heterodimer"/>
</dbReference>
<dbReference type="GO" id="GO:0005524">
    <property type="term" value="F:ATP binding"/>
    <property type="evidence" value="ECO:0007669"/>
    <property type="project" value="UniProtKB-KW"/>
</dbReference>
<dbReference type="EC" id="6.1.1.14" evidence="3"/>
<evidence type="ECO:0000256" key="5">
    <source>
        <dbReference type="ARBA" id="ARBA00022598"/>
    </source>
</evidence>
<comment type="caution">
    <text evidence="12">The sequence shown here is derived from an EMBL/GenBank/DDBJ whole genome shotgun (WGS) entry which is preliminary data.</text>
</comment>
<dbReference type="GO" id="GO:0005829">
    <property type="term" value="C:cytosol"/>
    <property type="evidence" value="ECO:0007669"/>
    <property type="project" value="TreeGrafter"/>
</dbReference>
<evidence type="ECO:0000256" key="9">
    <source>
        <dbReference type="ARBA" id="ARBA00023146"/>
    </source>
</evidence>
<name>A0A520RX98_9GAMM</name>
<dbReference type="AlphaFoldDB" id="A0A520RX98"/>
<gene>
    <name evidence="12" type="ORF">EVA69_05175</name>
</gene>
<evidence type="ECO:0000256" key="8">
    <source>
        <dbReference type="ARBA" id="ARBA00022917"/>
    </source>
</evidence>
<evidence type="ECO:0000256" key="3">
    <source>
        <dbReference type="ARBA" id="ARBA00012829"/>
    </source>
</evidence>
<proteinExistence type="inferred from homology"/>
<keyword evidence="9" id="KW-0030">Aminoacyl-tRNA synthetase</keyword>
<comment type="subunit">
    <text evidence="2">Tetramer of two alpha and two beta subunits.</text>
</comment>
<keyword evidence="8" id="KW-0648">Protein biosynthesis</keyword>
<comment type="catalytic activity">
    <reaction evidence="11">
        <text>tRNA(Gly) + glycine + ATP = glycyl-tRNA(Gly) + AMP + diphosphate</text>
        <dbReference type="Rhea" id="RHEA:16013"/>
        <dbReference type="Rhea" id="RHEA-COMP:9664"/>
        <dbReference type="Rhea" id="RHEA-COMP:9683"/>
        <dbReference type="ChEBI" id="CHEBI:30616"/>
        <dbReference type="ChEBI" id="CHEBI:33019"/>
        <dbReference type="ChEBI" id="CHEBI:57305"/>
        <dbReference type="ChEBI" id="CHEBI:78442"/>
        <dbReference type="ChEBI" id="CHEBI:78522"/>
        <dbReference type="ChEBI" id="CHEBI:456215"/>
        <dbReference type="EC" id="6.1.1.14"/>
    </reaction>
</comment>
<organism evidence="12 13">
    <name type="scientific">OM182 bacterium</name>
    <dbReference type="NCBI Taxonomy" id="2510334"/>
    <lineage>
        <taxon>Bacteria</taxon>
        <taxon>Pseudomonadati</taxon>
        <taxon>Pseudomonadota</taxon>
        <taxon>Gammaproteobacteria</taxon>
        <taxon>OMG group</taxon>
        <taxon>OM182 clade</taxon>
    </lineage>
</organism>
<keyword evidence="7" id="KW-0067">ATP-binding</keyword>
<evidence type="ECO:0000256" key="6">
    <source>
        <dbReference type="ARBA" id="ARBA00022741"/>
    </source>
</evidence>
<evidence type="ECO:0000313" key="12">
    <source>
        <dbReference type="EMBL" id="RZO74838.1"/>
    </source>
</evidence>
<evidence type="ECO:0000256" key="10">
    <source>
        <dbReference type="ARBA" id="ARBA00031650"/>
    </source>
</evidence>
<evidence type="ECO:0000256" key="1">
    <source>
        <dbReference type="ARBA" id="ARBA00008226"/>
    </source>
</evidence>
<evidence type="ECO:0000256" key="2">
    <source>
        <dbReference type="ARBA" id="ARBA00011209"/>
    </source>
</evidence>
<evidence type="ECO:0000256" key="7">
    <source>
        <dbReference type="ARBA" id="ARBA00022840"/>
    </source>
</evidence>
<dbReference type="GO" id="GO:0006426">
    <property type="term" value="P:glycyl-tRNA aminoacylation"/>
    <property type="evidence" value="ECO:0007669"/>
    <property type="project" value="InterPro"/>
</dbReference>
<protein>
    <recommendedName>
        <fullName evidence="4">Glycine--tRNA ligase beta subunit</fullName>
        <ecNumber evidence="3">6.1.1.14</ecNumber>
    </recommendedName>
    <alternativeName>
        <fullName evidence="10">Glycyl-tRNA synthetase beta subunit</fullName>
    </alternativeName>
</protein>
<evidence type="ECO:0000256" key="4">
    <source>
        <dbReference type="ARBA" id="ARBA00022032"/>
    </source>
</evidence>
<accession>A0A520RX98</accession>
<dbReference type="PANTHER" id="PTHR30075:SF2">
    <property type="entry name" value="GLYCINE--TRNA LIGASE, CHLOROPLASTIC_MITOCHONDRIAL 2"/>
    <property type="match status" value="1"/>
</dbReference>
<dbReference type="Proteomes" id="UP000320404">
    <property type="component" value="Unassembled WGS sequence"/>
</dbReference>
<feature type="non-terminal residue" evidence="12">
    <location>
        <position position="209"/>
    </location>
</feature>
<dbReference type="Pfam" id="PF02092">
    <property type="entry name" value="tRNA_synt_2f"/>
    <property type="match status" value="1"/>
</dbReference>
<keyword evidence="6" id="KW-0547">Nucleotide-binding</keyword>
<sequence>MATRDLLIEIGTEELPPKALSRLSSAFADQIAKQLQDLNLGFEDVERFATPRRLAVLVRDLEEAQQDNEKTRLGPAVKAAFDQAGQPTKAAAGFARSCGVDVADLARSDKDGTEKLAYTVLEKGQATTALIPDLLEPALSQLPIPKRMRWGSSRNEFVRPVHWLVVLFGNEAVAASVLGVDSGPATRGHRFHHNSDIPLGKAGAYEAVL</sequence>
<comment type="similarity">
    <text evidence="1">Belongs to the class-II aminoacyl-tRNA synthetase family.</text>
</comment>
<dbReference type="PRINTS" id="PR01045">
    <property type="entry name" value="TRNASYNTHGB"/>
</dbReference>
<dbReference type="GO" id="GO:0004820">
    <property type="term" value="F:glycine-tRNA ligase activity"/>
    <property type="evidence" value="ECO:0007669"/>
    <property type="project" value="UniProtKB-EC"/>
</dbReference>
<evidence type="ECO:0000256" key="11">
    <source>
        <dbReference type="ARBA" id="ARBA00047937"/>
    </source>
</evidence>
<dbReference type="EMBL" id="SHAH01000080">
    <property type="protein sequence ID" value="RZO74838.1"/>
    <property type="molecule type" value="Genomic_DNA"/>
</dbReference>
<dbReference type="InterPro" id="IPR015944">
    <property type="entry name" value="Gly-tRNA-synth_bsu"/>
</dbReference>
<reference evidence="12 13" key="1">
    <citation type="submission" date="2019-02" db="EMBL/GenBank/DDBJ databases">
        <title>Prokaryotic population dynamics and viral predation in marine succession experiment using metagenomics: the confinement effect.</title>
        <authorList>
            <person name="Haro-Moreno J.M."/>
            <person name="Rodriguez-Valera F."/>
            <person name="Lopez-Perez M."/>
        </authorList>
    </citation>
    <scope>NUCLEOTIDE SEQUENCE [LARGE SCALE GENOMIC DNA]</scope>
    <source>
        <strain evidence="12">MED-G158</strain>
    </source>
</reference>
<keyword evidence="5 12" id="KW-0436">Ligase</keyword>